<comment type="caution">
    <text evidence="1">The sequence shown here is derived from an EMBL/GenBank/DDBJ whole genome shotgun (WGS) entry which is preliminary data.</text>
</comment>
<organism evidence="1 2">
    <name type="scientific">Photobacterium marinum</name>
    <dbReference type="NCBI Taxonomy" id="1056511"/>
    <lineage>
        <taxon>Bacteria</taxon>
        <taxon>Pseudomonadati</taxon>
        <taxon>Pseudomonadota</taxon>
        <taxon>Gammaproteobacteria</taxon>
        <taxon>Vibrionales</taxon>
        <taxon>Vibrionaceae</taxon>
        <taxon>Photobacterium</taxon>
    </lineage>
</organism>
<name>L8J9I1_9GAMM</name>
<gene>
    <name evidence="1" type="ORF">C942_01948</name>
</gene>
<dbReference type="AlphaFoldDB" id="L8J9I1"/>
<protein>
    <submittedName>
        <fullName evidence="1">Uncharacterized protein</fullName>
    </submittedName>
</protein>
<proteinExistence type="predicted"/>
<keyword evidence="2" id="KW-1185">Reference proteome</keyword>
<reference evidence="1 2" key="1">
    <citation type="submission" date="2012-12" db="EMBL/GenBank/DDBJ databases">
        <title>Genome Assembly of Photobacterium sp. AK15.</title>
        <authorList>
            <person name="Khatri I."/>
            <person name="Vaidya B."/>
            <person name="Srinivas T.N.R."/>
            <person name="Subramanian S."/>
            <person name="Pinnaka A."/>
        </authorList>
    </citation>
    <scope>NUCLEOTIDE SEQUENCE [LARGE SCALE GENOMIC DNA]</scope>
    <source>
        <strain evidence="1 2">AK15</strain>
    </source>
</reference>
<dbReference type="Proteomes" id="UP000011134">
    <property type="component" value="Unassembled WGS sequence"/>
</dbReference>
<evidence type="ECO:0000313" key="1">
    <source>
        <dbReference type="EMBL" id="ELR64858.1"/>
    </source>
</evidence>
<dbReference type="PATRIC" id="fig|1056511.3.peg.3024"/>
<evidence type="ECO:0000313" key="2">
    <source>
        <dbReference type="Proteomes" id="UP000011134"/>
    </source>
</evidence>
<accession>L8J9I1</accession>
<dbReference type="EMBL" id="AMZO01000021">
    <property type="protein sequence ID" value="ELR64858.1"/>
    <property type="molecule type" value="Genomic_DNA"/>
</dbReference>
<sequence length="40" mass="4625">MREFFPVILLLGLASYQVEIARIPGTYHKSFPRQLVDECS</sequence>